<feature type="region of interest" description="Disordered" evidence="1">
    <location>
        <begin position="144"/>
        <end position="191"/>
    </location>
</feature>
<dbReference type="Proteomes" id="UP000607653">
    <property type="component" value="Unassembled WGS sequence"/>
</dbReference>
<dbReference type="EMBL" id="DUZY01000001">
    <property type="protein sequence ID" value="DAD24699.1"/>
    <property type="molecule type" value="Genomic_DNA"/>
</dbReference>
<dbReference type="AlphaFoldDB" id="A0A822Y091"/>
<feature type="region of interest" description="Disordered" evidence="1">
    <location>
        <begin position="92"/>
        <end position="115"/>
    </location>
</feature>
<protein>
    <submittedName>
        <fullName evidence="2">Uncharacterized protein</fullName>
    </submittedName>
</protein>
<feature type="region of interest" description="Disordered" evidence="1">
    <location>
        <begin position="219"/>
        <end position="238"/>
    </location>
</feature>
<feature type="compositionally biased region" description="Basic residues" evidence="1">
    <location>
        <begin position="153"/>
        <end position="162"/>
    </location>
</feature>
<keyword evidence="3" id="KW-1185">Reference proteome</keyword>
<organism evidence="2 3">
    <name type="scientific">Nelumbo nucifera</name>
    <name type="common">Sacred lotus</name>
    <dbReference type="NCBI Taxonomy" id="4432"/>
    <lineage>
        <taxon>Eukaryota</taxon>
        <taxon>Viridiplantae</taxon>
        <taxon>Streptophyta</taxon>
        <taxon>Embryophyta</taxon>
        <taxon>Tracheophyta</taxon>
        <taxon>Spermatophyta</taxon>
        <taxon>Magnoliopsida</taxon>
        <taxon>Proteales</taxon>
        <taxon>Nelumbonaceae</taxon>
        <taxon>Nelumbo</taxon>
    </lineage>
</organism>
<reference evidence="2 3" key="1">
    <citation type="journal article" date="2020" name="Mol. Biol. Evol.">
        <title>Distinct Expression and Methylation Patterns for Genes with Different Fates following a Single Whole-Genome Duplication in Flowering Plants.</title>
        <authorList>
            <person name="Shi T."/>
            <person name="Rahmani R.S."/>
            <person name="Gugger P.F."/>
            <person name="Wang M."/>
            <person name="Li H."/>
            <person name="Zhang Y."/>
            <person name="Li Z."/>
            <person name="Wang Q."/>
            <person name="Van de Peer Y."/>
            <person name="Marchal K."/>
            <person name="Chen J."/>
        </authorList>
    </citation>
    <scope>NUCLEOTIDE SEQUENCE [LARGE SCALE GENOMIC DNA]</scope>
    <source>
        <tissue evidence="2">Leaf</tissue>
    </source>
</reference>
<sequence>MDNENHSKNKVSCLHEAIEEAEENGEEAVALEGEKSDSWRRSSDDEKQEKKKKRRKGGQVVSFYFQKANKEKEMEIDEVLCNSQCLLMNSKVRKDGELDEKQGKRSKDRVGEQNLHNQIEGVEVFSSDSYRTVKVEELQLEEEVDKIEDSASRKRRACHPLHKFQYSPTSPAREDSKLDEEEEIGSTKSSSNWMVDENVSIEAVRVTMFPPDSHATVKAERVQVKENTKHPWERERFE</sequence>
<feature type="compositionally biased region" description="Basic and acidic residues" evidence="1">
    <location>
        <begin position="92"/>
        <end position="111"/>
    </location>
</feature>
<proteinExistence type="predicted"/>
<evidence type="ECO:0000313" key="2">
    <source>
        <dbReference type="EMBL" id="DAD24699.1"/>
    </source>
</evidence>
<comment type="caution">
    <text evidence="2">The sequence shown here is derived from an EMBL/GenBank/DDBJ whole genome shotgun (WGS) entry which is preliminary data.</text>
</comment>
<feature type="compositionally biased region" description="Basic and acidic residues" evidence="1">
    <location>
        <begin position="32"/>
        <end position="49"/>
    </location>
</feature>
<evidence type="ECO:0000313" key="3">
    <source>
        <dbReference type="Proteomes" id="UP000607653"/>
    </source>
</evidence>
<gene>
    <name evidence="2" type="ORF">HUJ06_026163</name>
</gene>
<feature type="region of interest" description="Disordered" evidence="1">
    <location>
        <begin position="19"/>
        <end position="57"/>
    </location>
</feature>
<evidence type="ECO:0000256" key="1">
    <source>
        <dbReference type="SAM" id="MobiDB-lite"/>
    </source>
</evidence>
<accession>A0A822Y091</accession>
<name>A0A822Y091_NELNU</name>